<sequence length="79" mass="9123">MVTPISRGRLWNIACRINSFVCRLTYARFHIYDWILRFLFSTLMTNFLTVSISSGLLDAINKVKLANASLLMIEFFSLS</sequence>
<protein>
    <submittedName>
        <fullName evidence="2">Uncharacterized protein</fullName>
    </submittedName>
</protein>
<feature type="transmembrane region" description="Helical" evidence="1">
    <location>
        <begin position="34"/>
        <end position="57"/>
    </location>
</feature>
<reference evidence="2 3" key="1">
    <citation type="submission" date="2018-03" db="EMBL/GenBank/DDBJ databases">
        <title>Genomic Encyclopedia of Archaeal and Bacterial Type Strains, Phase II (KMG-II): from individual species to whole genera.</title>
        <authorList>
            <person name="Goeker M."/>
        </authorList>
    </citation>
    <scope>NUCLEOTIDE SEQUENCE [LARGE SCALE GENOMIC DNA]</scope>
    <source>
        <strain evidence="2 3">DSM 27929</strain>
    </source>
</reference>
<dbReference type="EMBL" id="PVTR01000007">
    <property type="protein sequence ID" value="PRY87046.1"/>
    <property type="molecule type" value="Genomic_DNA"/>
</dbReference>
<evidence type="ECO:0000313" key="2">
    <source>
        <dbReference type="EMBL" id="PRY87046.1"/>
    </source>
</evidence>
<keyword evidence="3" id="KW-1185">Reference proteome</keyword>
<keyword evidence="1" id="KW-1133">Transmembrane helix</keyword>
<keyword evidence="1" id="KW-0812">Transmembrane</keyword>
<dbReference type="Proteomes" id="UP000238157">
    <property type="component" value="Unassembled WGS sequence"/>
</dbReference>
<gene>
    <name evidence="2" type="ORF">CLW00_107115</name>
</gene>
<evidence type="ECO:0000256" key="1">
    <source>
        <dbReference type="SAM" id="Phobius"/>
    </source>
</evidence>
<evidence type="ECO:0000313" key="3">
    <source>
        <dbReference type="Proteomes" id="UP000238157"/>
    </source>
</evidence>
<dbReference type="AlphaFoldDB" id="A0A2T0WK22"/>
<keyword evidence="1" id="KW-0472">Membrane</keyword>
<comment type="caution">
    <text evidence="2">The sequence shown here is derived from an EMBL/GenBank/DDBJ whole genome shotgun (WGS) entry which is preliminary data.</text>
</comment>
<organism evidence="2 3">
    <name type="scientific">Mongoliibacter ruber</name>
    <dbReference type="NCBI Taxonomy" id="1750599"/>
    <lineage>
        <taxon>Bacteria</taxon>
        <taxon>Pseudomonadati</taxon>
        <taxon>Bacteroidota</taxon>
        <taxon>Cytophagia</taxon>
        <taxon>Cytophagales</taxon>
        <taxon>Cyclobacteriaceae</taxon>
        <taxon>Mongoliibacter</taxon>
    </lineage>
</organism>
<name>A0A2T0WK22_9BACT</name>
<accession>A0A2T0WK22</accession>
<proteinExistence type="predicted"/>